<feature type="coiled-coil region" evidence="1">
    <location>
        <begin position="111"/>
        <end position="171"/>
    </location>
</feature>
<gene>
    <name evidence="3" type="ORF">G4P62_003711</name>
</gene>
<accession>A0A9D2YZG9</accession>
<dbReference type="AlphaFoldDB" id="A0A9D2YZG9"/>
<keyword evidence="1" id="KW-0175">Coiled coil</keyword>
<dbReference type="Proteomes" id="UP000822369">
    <property type="component" value="Chromosome 1"/>
</dbReference>
<organism evidence="3 4">
    <name type="scientific">Nothobranchius furzeri</name>
    <name type="common">Turquoise killifish</name>
    <dbReference type="NCBI Taxonomy" id="105023"/>
    <lineage>
        <taxon>Eukaryota</taxon>
        <taxon>Metazoa</taxon>
        <taxon>Chordata</taxon>
        <taxon>Craniata</taxon>
        <taxon>Vertebrata</taxon>
        <taxon>Euteleostomi</taxon>
        <taxon>Actinopterygii</taxon>
        <taxon>Neopterygii</taxon>
        <taxon>Teleostei</taxon>
        <taxon>Neoteleostei</taxon>
        <taxon>Acanthomorphata</taxon>
        <taxon>Ovalentaria</taxon>
        <taxon>Atherinomorphae</taxon>
        <taxon>Cyprinodontiformes</taxon>
        <taxon>Nothobranchiidae</taxon>
        <taxon>Nothobranchius</taxon>
    </lineage>
</organism>
<keyword evidence="2" id="KW-0812">Transmembrane</keyword>
<keyword evidence="2" id="KW-0472">Membrane</keyword>
<feature type="transmembrane region" description="Helical" evidence="2">
    <location>
        <begin position="62"/>
        <end position="82"/>
    </location>
</feature>
<sequence length="199" mass="23673">MIQLHKVKQFGLLWDFDPEALPCDLKSRLIHSRPRPRLDAGPYVPSDIPAEMTLTDFISDPWMIALACVGLIIGLLLCTKSNKKERQPLRKRDDRLQTYESVLKTMKREWDGQLRRKLADVEERKEKNKREVESVEREITQRKTLDIPEELLRQKEELLKAQWRLDDKQRQYEKQLIDIEKMMEPLMPYMTLNTTREVG</sequence>
<name>A0A9D2YZG9_NOTFU</name>
<dbReference type="EMBL" id="JAAVVJ010000001">
    <property type="protein sequence ID" value="KAF7229770.1"/>
    <property type="molecule type" value="Genomic_DNA"/>
</dbReference>
<evidence type="ECO:0000313" key="4">
    <source>
        <dbReference type="Proteomes" id="UP000822369"/>
    </source>
</evidence>
<dbReference type="KEGG" id="nfu:107376864"/>
<evidence type="ECO:0000256" key="1">
    <source>
        <dbReference type="SAM" id="Coils"/>
    </source>
</evidence>
<comment type="caution">
    <text evidence="3">The sequence shown here is derived from an EMBL/GenBank/DDBJ whole genome shotgun (WGS) entry which is preliminary data.</text>
</comment>
<evidence type="ECO:0000256" key="2">
    <source>
        <dbReference type="SAM" id="Phobius"/>
    </source>
</evidence>
<evidence type="ECO:0000313" key="3">
    <source>
        <dbReference type="EMBL" id="KAF7229770.1"/>
    </source>
</evidence>
<protein>
    <submittedName>
        <fullName evidence="3">Transcript variant X1</fullName>
    </submittedName>
</protein>
<reference evidence="3" key="1">
    <citation type="submission" date="2020-03" db="EMBL/GenBank/DDBJ databases">
        <title>Intra-Species Differences in Population Size shape Life History and Genome Evolution.</title>
        <authorList>
            <person name="Willemsen D."/>
            <person name="Cui R."/>
            <person name="Valenzano D.R."/>
        </authorList>
    </citation>
    <scope>NUCLEOTIDE SEQUENCE</scope>
    <source>
        <strain evidence="3">GRZ</strain>
        <tissue evidence="3">Whole</tissue>
    </source>
</reference>
<keyword evidence="2" id="KW-1133">Transmembrane helix</keyword>
<proteinExistence type="predicted"/>